<accession>A0A975GX52</accession>
<sequence>MFRVVMAATCIEFRRAGSRAGRNVAGATGRGFLCYLDRMLKAARQILRRFGVLGALLMALVAIVPAGEALACSAPEAIAAVVQSPEPASDGCRDCGPACLHGCCHASHVALPGEASPVGTPLRFRSPVSWAHVAGVPLGAPEGLDRPPRA</sequence>
<gene>
    <name evidence="2" type="ORF">IFJ75_06810</name>
</gene>
<protein>
    <submittedName>
        <fullName evidence="2">Uncharacterized protein</fullName>
    </submittedName>
</protein>
<dbReference type="Proteomes" id="UP000663918">
    <property type="component" value="Chromosome"/>
</dbReference>
<organism evidence="2 3">
    <name type="scientific">Brevundimonas goettingensis</name>
    <dbReference type="NCBI Taxonomy" id="2774190"/>
    <lineage>
        <taxon>Bacteria</taxon>
        <taxon>Pseudomonadati</taxon>
        <taxon>Pseudomonadota</taxon>
        <taxon>Alphaproteobacteria</taxon>
        <taxon>Caulobacterales</taxon>
        <taxon>Caulobacteraceae</taxon>
        <taxon>Brevundimonas</taxon>
    </lineage>
</organism>
<keyword evidence="1" id="KW-0472">Membrane</keyword>
<keyword evidence="1" id="KW-1133">Transmembrane helix</keyword>
<reference evidence="2" key="1">
    <citation type="submission" date="2020-09" db="EMBL/GenBank/DDBJ databases">
        <title>Brevundimonas sp. LVF2 isolated from a puddle in Goettingen, Germany.</title>
        <authorList>
            <person name="Friedrich I."/>
            <person name="Klassen A."/>
            <person name="Hannes N."/>
            <person name="Schneider D."/>
            <person name="Hertel R."/>
            <person name="Daniel R."/>
        </authorList>
    </citation>
    <scope>NUCLEOTIDE SEQUENCE</scope>
    <source>
        <strain evidence="2">LVF2</strain>
    </source>
</reference>
<dbReference type="EMBL" id="CP062222">
    <property type="protein sequence ID" value="QTC92573.1"/>
    <property type="molecule type" value="Genomic_DNA"/>
</dbReference>
<feature type="transmembrane region" description="Helical" evidence="1">
    <location>
        <begin position="46"/>
        <end position="66"/>
    </location>
</feature>
<dbReference type="KEGG" id="bgoe:IFJ75_06810"/>
<name>A0A975GX52_9CAUL</name>
<evidence type="ECO:0000256" key="1">
    <source>
        <dbReference type="SAM" id="Phobius"/>
    </source>
</evidence>
<proteinExistence type="predicted"/>
<evidence type="ECO:0000313" key="3">
    <source>
        <dbReference type="Proteomes" id="UP000663918"/>
    </source>
</evidence>
<evidence type="ECO:0000313" key="2">
    <source>
        <dbReference type="EMBL" id="QTC92573.1"/>
    </source>
</evidence>
<keyword evidence="1" id="KW-0812">Transmembrane</keyword>
<dbReference type="AlphaFoldDB" id="A0A975GX52"/>
<keyword evidence="3" id="KW-1185">Reference proteome</keyword>
<dbReference type="RefSeq" id="WP_207931852.1">
    <property type="nucleotide sequence ID" value="NZ_CP062222.1"/>
</dbReference>